<dbReference type="Gene3D" id="3.40.50.1820">
    <property type="entry name" value="alpha/beta hydrolase"/>
    <property type="match status" value="1"/>
</dbReference>
<reference evidence="3 4" key="1">
    <citation type="submission" date="2017-02" db="EMBL/GenBank/DDBJ databases">
        <authorList>
            <person name="Peterson S.W."/>
        </authorList>
    </citation>
    <scope>NUCLEOTIDE SEQUENCE [LARGE SCALE GENOMIC DNA]</scope>
    <source>
        <strain evidence="3 4">B Mb 05.01</strain>
    </source>
</reference>
<dbReference type="PANTHER" id="PTHR46118:SF4">
    <property type="entry name" value="PROTEIN ABHD11"/>
    <property type="match status" value="1"/>
</dbReference>
<dbReference type="InterPro" id="IPR000073">
    <property type="entry name" value="AB_hydrolase_1"/>
</dbReference>
<dbReference type="PANTHER" id="PTHR46118">
    <property type="entry name" value="PROTEIN ABHD11"/>
    <property type="match status" value="1"/>
</dbReference>
<dbReference type="Proteomes" id="UP000196320">
    <property type="component" value="Unassembled WGS sequence"/>
</dbReference>
<evidence type="ECO:0000259" key="2">
    <source>
        <dbReference type="Pfam" id="PF00561"/>
    </source>
</evidence>
<feature type="domain" description="AB hydrolase-1" evidence="2">
    <location>
        <begin position="51"/>
        <end position="286"/>
    </location>
</feature>
<gene>
    <name evidence="3" type="ORF">FM104_07400</name>
</gene>
<dbReference type="EMBL" id="FUKO01000019">
    <property type="protein sequence ID" value="SJN31373.1"/>
    <property type="molecule type" value="Genomic_DNA"/>
</dbReference>
<dbReference type="SUPFAM" id="SSF53474">
    <property type="entry name" value="alpha/beta-Hydrolases"/>
    <property type="match status" value="1"/>
</dbReference>
<dbReference type="AlphaFoldDB" id="A0A1R4JHZ2"/>
<sequence>MAHDTSEFRYLPAQADVLHATVPAAQRLSVALPDGRTLSMLRFGEGDPEVTLLHGAGLNAHTWDSVVLLLGRPALVIDLAGHGDSSWRDDLDYSPAALAADVAHAITAQTAQPQVLVGHSLGGLTAAVVAAQHPALIRELLLVDIVPALDTAAAPAVLREFYGVTDFDTRDDIVERAMSFGFGGTREDTARGVFFNTRVREDGRVEWKHHFAQIIGHAFDALADANTRPDAADPWTDLTAVQAPVTLIRGTHGFLQDSDVAEFTRRLPTASVVTADAGHNVQETSPATIAELASAALIRLPN</sequence>
<evidence type="ECO:0000256" key="1">
    <source>
        <dbReference type="ARBA" id="ARBA00022801"/>
    </source>
</evidence>
<evidence type="ECO:0000313" key="3">
    <source>
        <dbReference type="EMBL" id="SJN31373.1"/>
    </source>
</evidence>
<protein>
    <submittedName>
        <fullName evidence="3">POSSIBLE HYDROLASE</fullName>
        <ecNumber evidence="3">3.-.-.-</ecNumber>
    </submittedName>
</protein>
<dbReference type="EC" id="3.-.-.-" evidence="3"/>
<dbReference type="GO" id="GO:0016787">
    <property type="term" value="F:hydrolase activity"/>
    <property type="evidence" value="ECO:0007669"/>
    <property type="project" value="UniProtKB-KW"/>
</dbReference>
<name>A0A1R4JHZ2_9MICO</name>
<organism evidence="3 4">
    <name type="scientific">Microbacterium esteraromaticum</name>
    <dbReference type="NCBI Taxonomy" id="57043"/>
    <lineage>
        <taxon>Bacteria</taxon>
        <taxon>Bacillati</taxon>
        <taxon>Actinomycetota</taxon>
        <taxon>Actinomycetes</taxon>
        <taxon>Micrococcales</taxon>
        <taxon>Microbacteriaceae</taxon>
        <taxon>Microbacterium</taxon>
    </lineage>
</organism>
<dbReference type="Pfam" id="PF00561">
    <property type="entry name" value="Abhydrolase_1"/>
    <property type="match status" value="1"/>
</dbReference>
<keyword evidence="4" id="KW-1185">Reference proteome</keyword>
<dbReference type="InterPro" id="IPR029058">
    <property type="entry name" value="AB_hydrolase_fold"/>
</dbReference>
<evidence type="ECO:0000313" key="4">
    <source>
        <dbReference type="Proteomes" id="UP000196320"/>
    </source>
</evidence>
<keyword evidence="1 3" id="KW-0378">Hydrolase</keyword>
<dbReference type="PRINTS" id="PR00111">
    <property type="entry name" value="ABHYDROLASE"/>
</dbReference>
<accession>A0A1R4JHZ2</accession>
<proteinExistence type="predicted"/>